<dbReference type="InterPro" id="IPR032675">
    <property type="entry name" value="LRR_dom_sf"/>
</dbReference>
<dbReference type="EMBL" id="CAEY01001578">
    <property type="status" value="NOT_ANNOTATED_CDS"/>
    <property type="molecule type" value="Genomic_DNA"/>
</dbReference>
<reference evidence="3" key="1">
    <citation type="submission" date="2011-08" db="EMBL/GenBank/DDBJ databases">
        <authorList>
            <person name="Rombauts S."/>
        </authorList>
    </citation>
    <scope>NUCLEOTIDE SEQUENCE</scope>
    <source>
        <strain evidence="3">London</strain>
    </source>
</reference>
<name>T1K4G0_TETUR</name>
<evidence type="ECO:0000313" key="3">
    <source>
        <dbReference type="Proteomes" id="UP000015104"/>
    </source>
</evidence>
<dbReference type="HOGENOM" id="CLU_029073_0_0_1"/>
<feature type="domain" description="F-box" evidence="1">
    <location>
        <begin position="3"/>
        <end position="38"/>
    </location>
</feature>
<accession>T1K4G0</accession>
<dbReference type="Pfam" id="PF12937">
    <property type="entry name" value="F-box-like"/>
    <property type="match status" value="1"/>
</dbReference>
<keyword evidence="3" id="KW-1185">Reference proteome</keyword>
<dbReference type="AlphaFoldDB" id="T1K4G0"/>
<evidence type="ECO:0000313" key="2">
    <source>
        <dbReference type="EnsemblMetazoa" id="tetur05g02480.1"/>
    </source>
</evidence>
<dbReference type="SUPFAM" id="SSF81383">
    <property type="entry name" value="F-box domain"/>
    <property type="match status" value="1"/>
</dbReference>
<proteinExistence type="predicted"/>
<organism evidence="2 3">
    <name type="scientific">Tetranychus urticae</name>
    <name type="common">Two-spotted spider mite</name>
    <dbReference type="NCBI Taxonomy" id="32264"/>
    <lineage>
        <taxon>Eukaryota</taxon>
        <taxon>Metazoa</taxon>
        <taxon>Ecdysozoa</taxon>
        <taxon>Arthropoda</taxon>
        <taxon>Chelicerata</taxon>
        <taxon>Arachnida</taxon>
        <taxon>Acari</taxon>
        <taxon>Acariformes</taxon>
        <taxon>Trombidiformes</taxon>
        <taxon>Prostigmata</taxon>
        <taxon>Eleutherengona</taxon>
        <taxon>Raphignathae</taxon>
        <taxon>Tetranychoidea</taxon>
        <taxon>Tetranychidae</taxon>
        <taxon>Tetranychus</taxon>
    </lineage>
</organism>
<dbReference type="SUPFAM" id="SSF52047">
    <property type="entry name" value="RNI-like"/>
    <property type="match status" value="1"/>
</dbReference>
<dbReference type="InterPro" id="IPR036047">
    <property type="entry name" value="F-box-like_dom_sf"/>
</dbReference>
<dbReference type="Gene3D" id="3.80.10.10">
    <property type="entry name" value="Ribonuclease Inhibitor"/>
    <property type="match status" value="1"/>
</dbReference>
<protein>
    <recommendedName>
        <fullName evidence="1">F-box domain-containing protein</fullName>
    </recommendedName>
</protein>
<dbReference type="Gene3D" id="1.20.1280.50">
    <property type="match status" value="1"/>
</dbReference>
<sequence length="392" mass="45781">MLINELPDDCLLAIFDAIQDSKDLINCFKVCEKWCNLIVGRTKRVKYLINQSYYTPDCVSSYVNPPIDVTCLSKLFPNLRIAELSFPLHKKVPIEDIVKLVRETESLKGIIYDKYLYFKLKLEKANLEMLSTRCFDKKLNGIYENVKQFHLYDCNLGLFECIAHCFPNLERLHISKLADLPEDYFEAPVWAKLKIVEINLHLNSWVGACCSFVFMDRCPALQSAHIKIECCEIIFDGSIKLANLQDLVLQFVSMLLPKMDFSSEKRYNPIGWDDLQRLMSKFPNLKHLALRNTYLSDDHIKQLILILPKLTLLDIRESPGVTQDASNHVRNYCKRYGRSIKFYFKADDKQIEADWPQLLNRPDKICRGFDFMEHCFFKSFDNLPLFLDPIDD</sequence>
<dbReference type="EnsemblMetazoa" id="tetur05g02480.1">
    <property type="protein sequence ID" value="tetur05g02480.1"/>
    <property type="gene ID" value="tetur05g02480"/>
</dbReference>
<evidence type="ECO:0000259" key="1">
    <source>
        <dbReference type="Pfam" id="PF12937"/>
    </source>
</evidence>
<dbReference type="Proteomes" id="UP000015104">
    <property type="component" value="Unassembled WGS sequence"/>
</dbReference>
<reference evidence="2" key="2">
    <citation type="submission" date="2015-06" db="UniProtKB">
        <authorList>
            <consortium name="EnsemblMetazoa"/>
        </authorList>
    </citation>
    <scope>IDENTIFICATION</scope>
</reference>
<dbReference type="InterPro" id="IPR001810">
    <property type="entry name" value="F-box_dom"/>
</dbReference>